<evidence type="ECO:0000313" key="1">
    <source>
        <dbReference type="EMBL" id="HGG91342.1"/>
    </source>
</evidence>
<sequence length="318" mass="34760">MADSLTSYYTNSGAGVREMKDTLYQDVENVIQTITPHKTPFIASIGSGPARNVLHEWLEDELKAPTGSNKAVEGADAVATARTAPARLSNYCQILEDTFKISGTLDAVTPIGRKRQKLYEAEKSFKYLNTELEYAALNNASALAGDAGTARQMKGLEGFVSTNDKSYASYLAANDFSEAKLMEMSQACYEQGGDPSVLLLGPVQARKVANWNQAGRITVNTNASEQTLVMAVMVLETPFGRMKVTIDRYIAKDDDSGTKYDRAYVYDPSRCAIAYLRPFRCVDLAQSGDALKCQSIVEATFVMHNEKSAAKCRKCATD</sequence>
<dbReference type="EMBL" id="DSRP01000009">
    <property type="protein sequence ID" value="HGG91342.1"/>
    <property type="molecule type" value="Genomic_DNA"/>
</dbReference>
<dbReference type="AlphaFoldDB" id="A0A7C3WIS1"/>
<reference evidence="1" key="1">
    <citation type="journal article" date="2020" name="mSystems">
        <title>Genome- and Community-Level Interaction Insights into Carbon Utilization and Element Cycling Functions of Hydrothermarchaeota in Hydrothermal Sediment.</title>
        <authorList>
            <person name="Zhou Z."/>
            <person name="Liu Y."/>
            <person name="Xu W."/>
            <person name="Pan J."/>
            <person name="Luo Z.H."/>
            <person name="Li M."/>
        </authorList>
    </citation>
    <scope>NUCLEOTIDE SEQUENCE [LARGE SCALE GENOMIC DNA]</scope>
    <source>
        <strain evidence="1">SpSt-413</strain>
    </source>
</reference>
<dbReference type="InterPro" id="IPR035198">
    <property type="entry name" value="SU10_MCP"/>
</dbReference>
<dbReference type="Pfam" id="PF17236">
    <property type="entry name" value="SU10_MCP"/>
    <property type="match status" value="1"/>
</dbReference>
<comment type="caution">
    <text evidence="1">The sequence shown here is derived from an EMBL/GenBank/DDBJ whole genome shotgun (WGS) entry which is preliminary data.</text>
</comment>
<proteinExistence type="predicted"/>
<protein>
    <recommendedName>
        <fullName evidence="2">Head protein</fullName>
    </recommendedName>
</protein>
<evidence type="ECO:0008006" key="2">
    <source>
        <dbReference type="Google" id="ProtNLM"/>
    </source>
</evidence>
<accession>A0A7C3WIS1</accession>
<gene>
    <name evidence="1" type="ORF">ENR59_00125</name>
</gene>
<organism evidence="1">
    <name type="scientific">Fundidesulfovibrio putealis</name>
    <dbReference type="NCBI Taxonomy" id="270496"/>
    <lineage>
        <taxon>Bacteria</taxon>
        <taxon>Pseudomonadati</taxon>
        <taxon>Thermodesulfobacteriota</taxon>
        <taxon>Desulfovibrionia</taxon>
        <taxon>Desulfovibrionales</taxon>
        <taxon>Desulfovibrionaceae</taxon>
        <taxon>Fundidesulfovibrio</taxon>
    </lineage>
</organism>
<name>A0A7C3WIS1_9BACT</name>